<protein>
    <recommendedName>
        <fullName evidence="3">DUF1801 domain-containing protein</fullName>
    </recommendedName>
</protein>
<dbReference type="RefSeq" id="WP_199394232.1">
    <property type="nucleotide sequence ID" value="NZ_JAEMHK010000003.1"/>
</dbReference>
<evidence type="ECO:0000313" key="1">
    <source>
        <dbReference type="EMBL" id="MBJ6799730.1"/>
    </source>
</evidence>
<evidence type="ECO:0008006" key="3">
    <source>
        <dbReference type="Google" id="ProtNLM"/>
    </source>
</evidence>
<proteinExistence type="predicted"/>
<reference evidence="1 2" key="1">
    <citation type="submission" date="2020-12" db="EMBL/GenBank/DDBJ databases">
        <title>Geomonas sp. Red259, isolated from paddy soil.</title>
        <authorList>
            <person name="Xu Z."/>
            <person name="Zhang Z."/>
            <person name="Masuda Y."/>
            <person name="Itoh H."/>
            <person name="Senoo K."/>
        </authorList>
    </citation>
    <scope>NUCLEOTIDE SEQUENCE [LARGE SCALE GENOMIC DNA]</scope>
    <source>
        <strain evidence="1 2">Red259</strain>
    </source>
</reference>
<name>A0ABS0YQG3_9BACT</name>
<sequence>MSEHATAQIRWYQNRLGLLMVNEHRQRFFIFAEKLLALFAEPGRCKEIKLRDRKPGRASGYYPGQVLGVLALQGTNYTLTLYVGYPNENIPFTPETGFAPLEYLTRLQFCFPQGELETFRCAVEIMLAQGRVFEERLQAAEATPLATSHT</sequence>
<comment type="caution">
    <text evidence="1">The sequence shown here is derived from an EMBL/GenBank/DDBJ whole genome shotgun (WGS) entry which is preliminary data.</text>
</comment>
<organism evidence="1 2">
    <name type="scientific">Geomonas propionica</name>
    <dbReference type="NCBI Taxonomy" id="2798582"/>
    <lineage>
        <taxon>Bacteria</taxon>
        <taxon>Pseudomonadati</taxon>
        <taxon>Thermodesulfobacteriota</taxon>
        <taxon>Desulfuromonadia</taxon>
        <taxon>Geobacterales</taxon>
        <taxon>Geobacteraceae</taxon>
        <taxon>Geomonas</taxon>
    </lineage>
</organism>
<keyword evidence="2" id="KW-1185">Reference proteome</keyword>
<dbReference type="Proteomes" id="UP000641025">
    <property type="component" value="Unassembled WGS sequence"/>
</dbReference>
<evidence type="ECO:0000313" key="2">
    <source>
        <dbReference type="Proteomes" id="UP000641025"/>
    </source>
</evidence>
<accession>A0ABS0YQG3</accession>
<dbReference type="EMBL" id="JAEMHK010000003">
    <property type="protein sequence ID" value="MBJ6799730.1"/>
    <property type="molecule type" value="Genomic_DNA"/>
</dbReference>
<gene>
    <name evidence="1" type="ORF">JFN90_06220</name>
</gene>